<dbReference type="Proteomes" id="UP000192277">
    <property type="component" value="Unassembled WGS sequence"/>
</dbReference>
<dbReference type="Gene3D" id="2.60.40.10">
    <property type="entry name" value="Immunoglobulins"/>
    <property type="match status" value="1"/>
</dbReference>
<protein>
    <recommendedName>
        <fullName evidence="3">T9SS type A sorting domain-containing protein</fullName>
    </recommendedName>
</protein>
<organism evidence="1 2">
    <name type="scientific">Niastella koreensis</name>
    <dbReference type="NCBI Taxonomy" id="354356"/>
    <lineage>
        <taxon>Bacteria</taxon>
        <taxon>Pseudomonadati</taxon>
        <taxon>Bacteroidota</taxon>
        <taxon>Chitinophagia</taxon>
        <taxon>Chitinophagales</taxon>
        <taxon>Chitinophagaceae</taxon>
        <taxon>Niastella</taxon>
    </lineage>
</organism>
<evidence type="ECO:0000313" key="1">
    <source>
        <dbReference type="EMBL" id="OQP45545.1"/>
    </source>
</evidence>
<reference evidence="1 2" key="1">
    <citation type="submission" date="2016-04" db="EMBL/GenBank/DDBJ databases">
        <authorList>
            <person name="Chen L."/>
            <person name="Zhuang W."/>
            <person name="Wang G."/>
        </authorList>
    </citation>
    <scope>NUCLEOTIDE SEQUENCE [LARGE SCALE GENOMIC DNA]</scope>
    <source>
        <strain evidence="2">GR20</strain>
    </source>
</reference>
<comment type="caution">
    <text evidence="1">The sequence shown here is derived from an EMBL/GenBank/DDBJ whole genome shotgun (WGS) entry which is preliminary data.</text>
</comment>
<proteinExistence type="predicted"/>
<accession>A0ABX3NTG0</accession>
<sequence>MPVPITQTAITGGRPAWSMSVGKYVCSLLLQAFIVIPCFSQAIGNWNFNNTTSGTGGTNNTVSIADFSAAIPTKAYNGSTVYYGEGGWPSGAPDLTAYLEFTITPNTGYQLDISNVVLTMRRSTTGTAAGSGPTTWSLRSSVDGYASDLGSNSLTTTVQSFTVNLSSAFLMRPTGVTFRLYGYNSVVTSGGLNRLVMDNVTINGIGTVLPLTFTGVQALRNNDKTISLKWQMANVGGGNVFNVERSLNGTDFTTLNRFTQTENQSTGSYQYNDNQAPGNAPAIYYRIKINEPSGWTYFSWLVKVNNNNAKQLVINYANLTGQSLVTSLQVSEKGSYMLSVVTMNGVELQHQPFELDAGVHVITTTLPSLSHGTYILKLVGKEGLSSKKFVW</sequence>
<dbReference type="EMBL" id="LWBO01000019">
    <property type="protein sequence ID" value="OQP45545.1"/>
    <property type="molecule type" value="Genomic_DNA"/>
</dbReference>
<evidence type="ECO:0000313" key="2">
    <source>
        <dbReference type="Proteomes" id="UP000192277"/>
    </source>
</evidence>
<gene>
    <name evidence="1" type="ORF">A4D02_33350</name>
</gene>
<dbReference type="RefSeq" id="WP_014217283.1">
    <property type="nucleotide sequence ID" value="NZ_LWBO01000019.1"/>
</dbReference>
<keyword evidence="2" id="KW-1185">Reference proteome</keyword>
<dbReference type="InterPro" id="IPR013783">
    <property type="entry name" value="Ig-like_fold"/>
</dbReference>
<evidence type="ECO:0008006" key="3">
    <source>
        <dbReference type="Google" id="ProtNLM"/>
    </source>
</evidence>
<name>A0ABX3NTG0_9BACT</name>